<keyword evidence="3" id="KW-1185">Reference proteome</keyword>
<evidence type="ECO:0000256" key="1">
    <source>
        <dbReference type="SAM" id="Phobius"/>
    </source>
</evidence>
<dbReference type="EMBL" id="MW084976">
    <property type="protein sequence ID" value="QOV08433.1"/>
    <property type="molecule type" value="Genomic_DNA"/>
</dbReference>
<keyword evidence="1" id="KW-0472">Membrane</keyword>
<accession>A0A7U3RYD2</accession>
<reference evidence="2 3" key="1">
    <citation type="submission" date="2020-10" db="EMBL/GenBank/DDBJ databases">
        <authorList>
            <person name="Kazantseva O.A."/>
            <person name="Piligrimova E.G."/>
            <person name="Shadrin A.M."/>
        </authorList>
    </citation>
    <scope>NUCLEOTIDE SEQUENCE [LARGE SCALE GENOMIC DNA]</scope>
</reference>
<protein>
    <submittedName>
        <fullName evidence="2">Uncharacterized protein</fullName>
    </submittedName>
</protein>
<name>A0A7U3RYD2_9CAUD</name>
<keyword evidence="1" id="KW-0812">Transmembrane</keyword>
<feature type="transmembrane region" description="Helical" evidence="1">
    <location>
        <begin position="18"/>
        <end position="39"/>
    </location>
</feature>
<organism evidence="2 3">
    <name type="scientific">Bacillus phage Kirov</name>
    <dbReference type="NCBI Taxonomy" id="2783539"/>
    <lineage>
        <taxon>Viruses</taxon>
        <taxon>Duplodnaviria</taxon>
        <taxon>Heunggongvirae</taxon>
        <taxon>Uroviricota</taxon>
        <taxon>Caudoviricetes</taxon>
        <taxon>Andregratiavirinae</taxon>
        <taxon>Kirovvirus</taxon>
        <taxon>Kirovvirus kirov</taxon>
    </lineage>
</organism>
<evidence type="ECO:0000313" key="3">
    <source>
        <dbReference type="Proteomes" id="UP000594029"/>
    </source>
</evidence>
<sequence>MNGLRVRDFYKRENYEDIWRYLLGMTVCTFILIPIGLVLRLTDKIRGM</sequence>
<gene>
    <name evidence="2" type="ORF">Kirov_234</name>
</gene>
<proteinExistence type="predicted"/>
<keyword evidence="1" id="KW-1133">Transmembrane helix</keyword>
<evidence type="ECO:0000313" key="2">
    <source>
        <dbReference type="EMBL" id="QOV08433.1"/>
    </source>
</evidence>
<dbReference type="Proteomes" id="UP000594029">
    <property type="component" value="Segment"/>
</dbReference>